<evidence type="ECO:0000256" key="3">
    <source>
        <dbReference type="ARBA" id="ARBA00023295"/>
    </source>
</evidence>
<protein>
    <submittedName>
        <fullName evidence="7">Beta-galactosidase</fullName>
    </submittedName>
</protein>
<evidence type="ECO:0000256" key="1">
    <source>
        <dbReference type="ARBA" id="ARBA00009809"/>
    </source>
</evidence>
<dbReference type="PIRSF" id="PIRSF006336">
    <property type="entry name" value="B-gal"/>
    <property type="match status" value="1"/>
</dbReference>
<keyword evidence="2" id="KW-0378">Hydrolase</keyword>
<keyword evidence="3" id="KW-0326">Glycosidase</keyword>
<dbReference type="Gene3D" id="3.20.20.80">
    <property type="entry name" value="Glycosidases"/>
    <property type="match status" value="1"/>
</dbReference>
<evidence type="ECO:0000256" key="2">
    <source>
        <dbReference type="ARBA" id="ARBA00022801"/>
    </source>
</evidence>
<organism evidence="7 8">
    <name type="scientific">Massilimicrobiota timonensis</name>
    <dbReference type="NCBI Taxonomy" id="1776392"/>
    <lineage>
        <taxon>Bacteria</taxon>
        <taxon>Bacillati</taxon>
        <taxon>Bacillota</taxon>
        <taxon>Erysipelotrichia</taxon>
        <taxon>Erysipelotrichales</taxon>
        <taxon>Erysipelotrichaceae</taxon>
        <taxon>Massilimicrobiota</taxon>
    </lineage>
</organism>
<comment type="caution">
    <text evidence="7">The sequence shown here is derived from an EMBL/GenBank/DDBJ whole genome shotgun (WGS) entry which is preliminary data.</text>
</comment>
<sequence length="589" mass="68650">MGSIEIKKDFYINGKVVKIISGAVHYFRIVPEYWEDTLLDLIDMGCNTVETYVPWNLHEPKQGEYDFDGIKDIERFLSLAHQLGLYVILRASPYICAEWEMGGLPAWLLKYSGIRLRSDDEQYMKCLEQYFSILLPKVSQYQIHKNGSIILAQLENEYGSYGEDKEYLKKVFKLMRDYGIQVPVFTADGTWNEALEAGSLINEDVFPTGNFGSHAKENMEILEKFMQRHDIEAPLMCMEFWDGWFNRWNQEIIRRNPQEFIESVKEMLEIGSVNFYMFHGGTNFGWMNGCSARKEKDLPQITSYDYDAILTEYGAKTEKYHLMRELITGEQHRLENRRKTCSYGSVKCKNRVSLFSVIEQISTIIENSWPLTMEELDHYYGYVVYQHDFQSYTKQSRLRVIDARDRIQIYVNNKFIGVQYQEEIGDEILFETSLDNQNDLKILVENMGRVNYGAKLQADTQKKGIRTGVLIDIHFTKKWKHYCLNFNKTDAIDWSKEYIGGPAFHQFVFTIDEIPNETFIDVTNFGKGIVLVNGHHCGRFYQVGPTGSLYIPGPFLKRGENVIVIFETEGVFADEIILNDKPIYIDIHK</sequence>
<dbReference type="PRINTS" id="PR00742">
    <property type="entry name" value="GLHYDRLASE35"/>
</dbReference>
<reference evidence="7 8" key="2">
    <citation type="submission" date="2023-06" db="EMBL/GenBank/DDBJ databases">
        <authorList>
            <person name="Zeman M."/>
            <person name="Kubasova T."/>
            <person name="Jahodarova E."/>
            <person name="Nykrynova M."/>
            <person name="Rychlik I."/>
        </authorList>
    </citation>
    <scope>NUCLEOTIDE SEQUENCE [LARGE SCALE GENOMIC DNA]</scope>
    <source>
        <strain evidence="7 8">ET341</strain>
    </source>
</reference>
<dbReference type="InterPro" id="IPR017853">
    <property type="entry name" value="GH"/>
</dbReference>
<dbReference type="InterPro" id="IPR031330">
    <property type="entry name" value="Gly_Hdrlase_35_cat"/>
</dbReference>
<feature type="domain" description="Glycoside hydrolase 35 catalytic" evidence="4">
    <location>
        <begin position="10"/>
        <end position="328"/>
    </location>
</feature>
<reference evidence="8" key="1">
    <citation type="submission" date="2023-06" db="EMBL/GenBank/DDBJ databases">
        <title>Identification and characterization of horizontal gene transfer across gut microbiota members of farm animals based on homology search.</title>
        <authorList>
            <person name="Zeman M."/>
            <person name="Kubasova T."/>
            <person name="Jahodarova E."/>
            <person name="Nykrynova M."/>
            <person name="Rychlik I."/>
        </authorList>
    </citation>
    <scope>NUCLEOTIDE SEQUENCE [LARGE SCALE GENOMIC DNA]</scope>
    <source>
        <strain evidence="8">ET341</strain>
    </source>
</reference>
<feature type="domain" description="Beta-galactosidase galactose-binding" evidence="6">
    <location>
        <begin position="502"/>
        <end position="561"/>
    </location>
</feature>
<dbReference type="Pfam" id="PF01301">
    <property type="entry name" value="Glyco_hydro_35"/>
    <property type="match status" value="1"/>
</dbReference>
<feature type="domain" description="Beta-galactosidase 1-like first all-beta" evidence="5">
    <location>
        <begin position="370"/>
        <end position="484"/>
    </location>
</feature>
<evidence type="ECO:0000259" key="4">
    <source>
        <dbReference type="Pfam" id="PF01301"/>
    </source>
</evidence>
<accession>A0ABT7UMV5</accession>
<dbReference type="Gene3D" id="2.60.120.260">
    <property type="entry name" value="Galactose-binding domain-like"/>
    <property type="match status" value="2"/>
</dbReference>
<dbReference type="SUPFAM" id="SSF51445">
    <property type="entry name" value="(Trans)glycosidases"/>
    <property type="match status" value="1"/>
</dbReference>
<dbReference type="RefSeq" id="WP_289528276.1">
    <property type="nucleotide sequence ID" value="NZ_JAUDCK010000069.1"/>
</dbReference>
<dbReference type="InterPro" id="IPR001944">
    <property type="entry name" value="Glycoside_Hdrlase_35"/>
</dbReference>
<evidence type="ECO:0000259" key="5">
    <source>
        <dbReference type="Pfam" id="PF21317"/>
    </source>
</evidence>
<evidence type="ECO:0000259" key="6">
    <source>
        <dbReference type="Pfam" id="PF21467"/>
    </source>
</evidence>
<dbReference type="InterPro" id="IPR048912">
    <property type="entry name" value="BetaGal1-like_ABD1"/>
</dbReference>
<dbReference type="Pfam" id="PF21317">
    <property type="entry name" value="BetaGal_ABD_1"/>
    <property type="match status" value="1"/>
</dbReference>
<dbReference type="InterPro" id="IPR008979">
    <property type="entry name" value="Galactose-bd-like_sf"/>
</dbReference>
<dbReference type="InterPro" id="IPR026283">
    <property type="entry name" value="B-gal_1-like"/>
</dbReference>
<dbReference type="Pfam" id="PF21467">
    <property type="entry name" value="BetaGal_gal-bd"/>
    <property type="match status" value="1"/>
</dbReference>
<name>A0ABT7UMV5_9FIRM</name>
<dbReference type="PANTHER" id="PTHR23421">
    <property type="entry name" value="BETA-GALACTOSIDASE RELATED"/>
    <property type="match status" value="1"/>
</dbReference>
<dbReference type="SUPFAM" id="SSF49785">
    <property type="entry name" value="Galactose-binding domain-like"/>
    <property type="match status" value="1"/>
</dbReference>
<evidence type="ECO:0000313" key="7">
    <source>
        <dbReference type="EMBL" id="MDM8196890.1"/>
    </source>
</evidence>
<dbReference type="EMBL" id="JAUDCK010000069">
    <property type="protein sequence ID" value="MDM8196890.1"/>
    <property type="molecule type" value="Genomic_DNA"/>
</dbReference>
<keyword evidence="8" id="KW-1185">Reference proteome</keyword>
<dbReference type="Proteomes" id="UP001529275">
    <property type="component" value="Unassembled WGS sequence"/>
</dbReference>
<gene>
    <name evidence="7" type="ORF">QUV98_11235</name>
</gene>
<proteinExistence type="inferred from homology"/>
<comment type="similarity">
    <text evidence="1">Belongs to the glycosyl hydrolase 35 family.</text>
</comment>
<evidence type="ECO:0000313" key="8">
    <source>
        <dbReference type="Proteomes" id="UP001529275"/>
    </source>
</evidence>
<dbReference type="InterPro" id="IPR048913">
    <property type="entry name" value="BetaGal_gal-bd"/>
</dbReference>